<dbReference type="PANTHER" id="PTHR12876:SF36">
    <property type="entry name" value="RIBONUCLEASE ZC3H12C-RELATED"/>
    <property type="match status" value="1"/>
</dbReference>
<feature type="region of interest" description="Disordered" evidence="10">
    <location>
        <begin position="452"/>
        <end position="494"/>
    </location>
</feature>
<dbReference type="InterPro" id="IPR051101">
    <property type="entry name" value="ZC3H12/N4BP1_RNase_Reg"/>
</dbReference>
<feature type="domain" description="Rege-1 UBA-like" evidence="12">
    <location>
        <begin position="163"/>
        <end position="204"/>
    </location>
</feature>
<dbReference type="GeneTree" id="ENSGT00940000158397"/>
<evidence type="ECO:0000256" key="4">
    <source>
        <dbReference type="ARBA" id="ARBA00022723"/>
    </source>
</evidence>
<feature type="region of interest" description="Disordered" evidence="10">
    <location>
        <begin position="214"/>
        <end position="235"/>
    </location>
</feature>
<sequence length="760" mass="85337">SHLFFPAVEYGVLCIQEYRKNSKVESSTHNSFMGLKDHLGHDLGHLYVESTDPHLSTSVPWSMVEKPAMDKVNSGKEEKEVSEENVSSGDSEESTNSDNESDQSRSISAEPCLLTKTHRQLCRSPCLEPHILKRSDILQDFKPEESQTTSKEVKKPPDVVREYQTKLEFALKLGYSEEQVQLVLNKLGTDALINDILGELVKLGNKSEAEQTVSTVNSLTREAPSLESQRSDSPMQELVADDGENLRPVVIDGSNVAMSHGNKEVFSCRGIKLAVDWFLERGHKDITVFVPAWRKEQSRPDALITDQEILRKLEKEKILVFTPSRRVQGRRVVCYDDRFIVKLAFESDGVIVSNDNYRDLANEKPEWKKFIDERLLMYSFVNDKFMPPDDPLGRHGPSLDNFLRKKPIVPEHKKQPCPYGNFLYKHERERDGERISSRLRAVSAENTAAKTANEGGLVKSNSVPCSTKADSASDVKRGAPKRQSDPSIRTQVYQDLEEKLPTKNKLETRSVPSLVSIPATATAKPQSATSLSNGLPSGVHFPPQDQRPQGQYPPMLMATKNHGTPMPYEQYPKCDSPVDIGYYSMLNAYSNLSVSGPRSPERRFSLDTDYRVSSVASDCSSEGSVSCGSGDSYVGYGDRPYRKPYSHQEGPGGWERPGYGVDAYGYRQTYSLPDSSTQPCYEQFTFQSLPEQQEPAWRVPYCGPPAEPPRYQDSREKVYVNLCNIFPPDLVRTVMKRNPHVTDAQQLAAAILVEKSQLGY</sequence>
<dbReference type="CDD" id="cd18729">
    <property type="entry name" value="PIN_Zc3h12-like"/>
    <property type="match status" value="1"/>
</dbReference>
<keyword evidence="3" id="KW-0540">Nuclease</keyword>
<evidence type="ECO:0000259" key="13">
    <source>
        <dbReference type="Pfam" id="PF18561"/>
    </source>
</evidence>
<dbReference type="PANTHER" id="PTHR12876">
    <property type="entry name" value="N4BP1-RELATED"/>
    <property type="match status" value="1"/>
</dbReference>
<feature type="compositionally biased region" description="Basic and acidic residues" evidence="10">
    <location>
        <begin position="70"/>
        <end position="79"/>
    </location>
</feature>
<evidence type="ECO:0000256" key="8">
    <source>
        <dbReference type="ARBA" id="ARBA00022833"/>
    </source>
</evidence>
<dbReference type="GO" id="GO:0003729">
    <property type="term" value="F:mRNA binding"/>
    <property type="evidence" value="ECO:0007669"/>
    <property type="project" value="TreeGrafter"/>
</dbReference>
<dbReference type="Ensembl" id="ENSPTIT00000012617.1">
    <property type="protein sequence ID" value="ENSPTIP00000008722.1"/>
    <property type="gene ID" value="ENSPTIG00000009995.1"/>
</dbReference>
<dbReference type="InterPro" id="IPR040546">
    <property type="entry name" value="Rege-1_UBA-like"/>
</dbReference>
<evidence type="ECO:0000256" key="5">
    <source>
        <dbReference type="ARBA" id="ARBA00022759"/>
    </source>
</evidence>
<keyword evidence="9" id="KW-0460">Magnesium</keyword>
<dbReference type="FunFam" id="3.40.50.11980:FF:000001">
    <property type="entry name" value="ZC3H12A isoform 1"/>
    <property type="match status" value="1"/>
</dbReference>
<evidence type="ECO:0000256" key="1">
    <source>
        <dbReference type="ARBA" id="ARBA00001946"/>
    </source>
</evidence>
<dbReference type="GO" id="GO:0005634">
    <property type="term" value="C:nucleus"/>
    <property type="evidence" value="ECO:0007669"/>
    <property type="project" value="TreeGrafter"/>
</dbReference>
<keyword evidence="6" id="KW-0863">Zinc-finger</keyword>
<dbReference type="GO" id="GO:0016787">
    <property type="term" value="F:hydrolase activity"/>
    <property type="evidence" value="ECO:0007669"/>
    <property type="project" value="UniProtKB-KW"/>
</dbReference>
<evidence type="ECO:0000256" key="3">
    <source>
        <dbReference type="ARBA" id="ARBA00022722"/>
    </source>
</evidence>
<proteinExistence type="inferred from homology"/>
<keyword evidence="15" id="KW-1185">Reference proteome</keyword>
<dbReference type="InterPro" id="IPR021869">
    <property type="entry name" value="RNase_Zc3h12_NYN"/>
</dbReference>
<dbReference type="Pfam" id="PF11977">
    <property type="entry name" value="RNase_Zc3h12a"/>
    <property type="match status" value="1"/>
</dbReference>
<dbReference type="Pfam" id="PF18561">
    <property type="entry name" value="Regnase_1_C"/>
    <property type="match status" value="1"/>
</dbReference>
<keyword evidence="5" id="KW-0255">Endonuclease</keyword>
<evidence type="ECO:0000259" key="12">
    <source>
        <dbReference type="Pfam" id="PF18039"/>
    </source>
</evidence>
<evidence type="ECO:0000256" key="10">
    <source>
        <dbReference type="SAM" id="MobiDB-lite"/>
    </source>
</evidence>
<protein>
    <submittedName>
        <fullName evidence="14">Zinc finger CCCH-type containing 12C</fullName>
    </submittedName>
</protein>
<dbReference type="Gene3D" id="3.40.50.11980">
    <property type="match status" value="1"/>
</dbReference>
<feature type="region of interest" description="Disordered" evidence="10">
    <location>
        <begin position="517"/>
        <end position="550"/>
    </location>
</feature>
<feature type="compositionally biased region" description="Acidic residues" evidence="10">
    <location>
        <begin position="90"/>
        <end position="101"/>
    </location>
</feature>
<feature type="compositionally biased region" description="Polar residues" evidence="10">
    <location>
        <begin position="523"/>
        <end position="535"/>
    </location>
</feature>
<dbReference type="Pfam" id="PF18039">
    <property type="entry name" value="UBA_6"/>
    <property type="match status" value="1"/>
</dbReference>
<evidence type="ECO:0000256" key="7">
    <source>
        <dbReference type="ARBA" id="ARBA00022801"/>
    </source>
</evidence>
<reference evidence="14" key="1">
    <citation type="submission" date="2025-08" db="UniProtKB">
        <authorList>
            <consortium name="Ensembl"/>
        </authorList>
    </citation>
    <scope>IDENTIFICATION</scope>
</reference>
<evidence type="ECO:0000256" key="6">
    <source>
        <dbReference type="ARBA" id="ARBA00022771"/>
    </source>
</evidence>
<name>A0A8C9M612_PANTA</name>
<dbReference type="InterPro" id="IPR040757">
    <property type="entry name" value="Regnase_1/ZC3H12_C"/>
</dbReference>
<evidence type="ECO:0000313" key="15">
    <source>
        <dbReference type="Proteomes" id="UP000675900"/>
    </source>
</evidence>
<feature type="compositionally biased region" description="Polar residues" evidence="10">
    <location>
        <begin position="214"/>
        <end position="234"/>
    </location>
</feature>
<reference evidence="14" key="2">
    <citation type="submission" date="2025-09" db="UniProtKB">
        <authorList>
            <consortium name="Ensembl"/>
        </authorList>
    </citation>
    <scope>IDENTIFICATION</scope>
</reference>
<feature type="domain" description="Endoribonuclease Regnase 1/ZC3H12 C-terminal" evidence="13">
    <location>
        <begin position="710"/>
        <end position="755"/>
    </location>
</feature>
<dbReference type="GO" id="GO:0004521">
    <property type="term" value="F:RNA endonuclease activity"/>
    <property type="evidence" value="ECO:0007669"/>
    <property type="project" value="TreeGrafter"/>
</dbReference>
<accession>A0A8C9M612</accession>
<dbReference type="Proteomes" id="UP000675900">
    <property type="component" value="Unassembled WGS sequence"/>
</dbReference>
<dbReference type="GO" id="GO:0008270">
    <property type="term" value="F:zinc ion binding"/>
    <property type="evidence" value="ECO:0007669"/>
    <property type="project" value="UniProtKB-KW"/>
</dbReference>
<feature type="domain" description="RNase NYN" evidence="11">
    <location>
        <begin position="246"/>
        <end position="400"/>
    </location>
</feature>
<comment type="cofactor">
    <cofactor evidence="1">
        <name>Mg(2+)</name>
        <dbReference type="ChEBI" id="CHEBI:18420"/>
    </cofactor>
</comment>
<evidence type="ECO:0000256" key="9">
    <source>
        <dbReference type="ARBA" id="ARBA00022842"/>
    </source>
</evidence>
<comment type="similarity">
    <text evidence="2">Belongs to the ZC3H12 family.</text>
</comment>
<keyword evidence="8" id="KW-0862">Zinc</keyword>
<evidence type="ECO:0000256" key="2">
    <source>
        <dbReference type="ARBA" id="ARBA00010922"/>
    </source>
</evidence>
<dbReference type="AlphaFoldDB" id="A0A8C9M612"/>
<gene>
    <name evidence="14" type="primary">ZC3H12C</name>
</gene>
<feature type="region of interest" description="Disordered" evidence="10">
    <location>
        <begin position="70"/>
        <end position="110"/>
    </location>
</feature>
<dbReference type="GO" id="GO:0036464">
    <property type="term" value="C:cytoplasmic ribonucleoprotein granule"/>
    <property type="evidence" value="ECO:0007669"/>
    <property type="project" value="TreeGrafter"/>
</dbReference>
<keyword evidence="4" id="KW-0479">Metal-binding</keyword>
<evidence type="ECO:0000259" key="11">
    <source>
        <dbReference type="Pfam" id="PF11977"/>
    </source>
</evidence>
<feature type="compositionally biased region" description="Polar residues" evidence="10">
    <location>
        <begin position="459"/>
        <end position="470"/>
    </location>
</feature>
<evidence type="ECO:0000313" key="14">
    <source>
        <dbReference type="Ensembl" id="ENSPTIP00000008722.1"/>
    </source>
</evidence>
<keyword evidence="7" id="KW-0378">Hydrolase</keyword>
<organism evidence="14 15">
    <name type="scientific">Panthera tigris altaica</name>
    <name type="common">Siberian tiger</name>
    <dbReference type="NCBI Taxonomy" id="74533"/>
    <lineage>
        <taxon>Eukaryota</taxon>
        <taxon>Metazoa</taxon>
        <taxon>Chordata</taxon>
        <taxon>Craniata</taxon>
        <taxon>Vertebrata</taxon>
        <taxon>Euteleostomi</taxon>
        <taxon>Mammalia</taxon>
        <taxon>Eutheria</taxon>
        <taxon>Laurasiatheria</taxon>
        <taxon>Carnivora</taxon>
        <taxon>Feliformia</taxon>
        <taxon>Felidae</taxon>
        <taxon>Pantherinae</taxon>
        <taxon>Panthera</taxon>
    </lineage>
</organism>